<dbReference type="GO" id="GO:0006913">
    <property type="term" value="P:nucleocytoplasmic transport"/>
    <property type="evidence" value="ECO:0007669"/>
    <property type="project" value="TreeGrafter"/>
</dbReference>
<gene>
    <name evidence="2" type="primary">Aaas</name>
    <name evidence="2" type="ORF">REGSAT_R12499</name>
</gene>
<evidence type="ECO:0000313" key="3">
    <source>
        <dbReference type="Proteomes" id="UP000529728"/>
    </source>
</evidence>
<dbReference type="OrthoDB" id="411991at2759"/>
<dbReference type="InterPro" id="IPR045139">
    <property type="entry name" value="Aladin"/>
</dbReference>
<evidence type="ECO:0000259" key="1">
    <source>
        <dbReference type="Pfam" id="PF25460"/>
    </source>
</evidence>
<reference evidence="2 3" key="1">
    <citation type="submission" date="2019-09" db="EMBL/GenBank/DDBJ databases">
        <title>Bird 10,000 Genomes (B10K) Project - Family phase.</title>
        <authorList>
            <person name="Zhang G."/>
        </authorList>
    </citation>
    <scope>NUCLEOTIDE SEQUENCE [LARGE SCALE GENOMIC DNA]</scope>
    <source>
        <strain evidence="2">B10K-DU-001-18</strain>
        <tissue evidence="2">Muscle</tissue>
    </source>
</reference>
<dbReference type="InterPro" id="IPR057403">
    <property type="entry name" value="Beta-prop_Aladin"/>
</dbReference>
<sequence length="176" mass="19142">NVAAMAWKPLCASILAVACQSCVLVWHLDPTSLSTRCRLPPSPPTRVTPLWRCLWGSGALLPVTSLAWAPSGERLLSASPVDTAMLVWDVSTESCVQLQWFGGGGVTYLAWSPDGSKVLAATPSAVLRVWEAQMWTCERWPTIRGRCQTGCWSPDGSRLLFTVLGESVIYSLSFSE</sequence>
<feature type="non-terminal residue" evidence="2">
    <location>
        <position position="1"/>
    </location>
</feature>
<dbReference type="EMBL" id="VWZN01006668">
    <property type="protein sequence ID" value="NWR44612.1"/>
    <property type="molecule type" value="Genomic_DNA"/>
</dbReference>
<name>A0A7K4XCD6_REGSA</name>
<dbReference type="GO" id="GO:0005643">
    <property type="term" value="C:nuclear pore"/>
    <property type="evidence" value="ECO:0007669"/>
    <property type="project" value="TreeGrafter"/>
</dbReference>
<protein>
    <submittedName>
        <fullName evidence="2">AAAS protein</fullName>
    </submittedName>
</protein>
<dbReference type="Gene3D" id="2.130.10.10">
    <property type="entry name" value="YVTN repeat-like/Quinoprotein amine dehydrogenase"/>
    <property type="match status" value="1"/>
</dbReference>
<feature type="domain" description="Aladin seven-bladed propeller" evidence="1">
    <location>
        <begin position="1"/>
        <end position="175"/>
    </location>
</feature>
<keyword evidence="3" id="KW-1185">Reference proteome</keyword>
<dbReference type="SMART" id="SM00320">
    <property type="entry name" value="WD40"/>
    <property type="match status" value="2"/>
</dbReference>
<dbReference type="PANTHER" id="PTHR14494:SF0">
    <property type="entry name" value="ALADIN"/>
    <property type="match status" value="1"/>
</dbReference>
<dbReference type="AlphaFoldDB" id="A0A7K4XCD6"/>
<dbReference type="SUPFAM" id="SSF82171">
    <property type="entry name" value="DPP6 N-terminal domain-like"/>
    <property type="match status" value="1"/>
</dbReference>
<accession>A0A7K4XCD6</accession>
<evidence type="ECO:0000313" key="2">
    <source>
        <dbReference type="EMBL" id="NWR44612.1"/>
    </source>
</evidence>
<dbReference type="InterPro" id="IPR001680">
    <property type="entry name" value="WD40_rpt"/>
</dbReference>
<dbReference type="PANTHER" id="PTHR14494">
    <property type="entry name" value="ALADIN/ADRACALIN/AAAS"/>
    <property type="match status" value="1"/>
</dbReference>
<dbReference type="Proteomes" id="UP000529728">
    <property type="component" value="Unassembled WGS sequence"/>
</dbReference>
<feature type="non-terminal residue" evidence="2">
    <location>
        <position position="176"/>
    </location>
</feature>
<proteinExistence type="predicted"/>
<comment type="caution">
    <text evidence="2">The sequence shown here is derived from an EMBL/GenBank/DDBJ whole genome shotgun (WGS) entry which is preliminary data.</text>
</comment>
<organism evidence="2 3">
    <name type="scientific">Regulus satrapa</name>
    <name type="common">Golden-crowned kinglet</name>
    <dbReference type="NCBI Taxonomy" id="13245"/>
    <lineage>
        <taxon>Eukaryota</taxon>
        <taxon>Metazoa</taxon>
        <taxon>Chordata</taxon>
        <taxon>Craniata</taxon>
        <taxon>Vertebrata</taxon>
        <taxon>Euteleostomi</taxon>
        <taxon>Archelosauria</taxon>
        <taxon>Archosauria</taxon>
        <taxon>Dinosauria</taxon>
        <taxon>Saurischia</taxon>
        <taxon>Theropoda</taxon>
        <taxon>Coelurosauria</taxon>
        <taxon>Aves</taxon>
        <taxon>Neognathae</taxon>
        <taxon>Neoaves</taxon>
        <taxon>Telluraves</taxon>
        <taxon>Australaves</taxon>
        <taxon>Passeriformes</taxon>
        <taxon>Regulidae</taxon>
        <taxon>Regulus</taxon>
    </lineage>
</organism>
<dbReference type="Pfam" id="PF25460">
    <property type="entry name" value="Beta-prop_Aladin"/>
    <property type="match status" value="1"/>
</dbReference>
<dbReference type="InterPro" id="IPR015943">
    <property type="entry name" value="WD40/YVTN_repeat-like_dom_sf"/>
</dbReference>